<dbReference type="RefSeq" id="WP_336824707.1">
    <property type="nucleotide sequence ID" value="NZ_JBHTLT010000047.1"/>
</dbReference>
<evidence type="ECO:0000256" key="1">
    <source>
        <dbReference type="ARBA" id="ARBA00022448"/>
    </source>
</evidence>
<dbReference type="InterPro" id="IPR051782">
    <property type="entry name" value="ABC_Transporter_VariousFunc"/>
</dbReference>
<keyword evidence="6" id="KW-1185">Reference proteome</keyword>
<dbReference type="Proteomes" id="UP001597231">
    <property type="component" value="Unassembled WGS sequence"/>
</dbReference>
<dbReference type="SMART" id="SM00382">
    <property type="entry name" value="AAA"/>
    <property type="match status" value="1"/>
</dbReference>
<name>A0ABW3TZQ5_9BACL</name>
<dbReference type="SUPFAM" id="SSF52540">
    <property type="entry name" value="P-loop containing nucleoside triphosphate hydrolases"/>
    <property type="match status" value="1"/>
</dbReference>
<dbReference type="InterPro" id="IPR027417">
    <property type="entry name" value="P-loop_NTPase"/>
</dbReference>
<organism evidence="5 6">
    <name type="scientific">Sporosarcina contaminans</name>
    <dbReference type="NCBI Taxonomy" id="633403"/>
    <lineage>
        <taxon>Bacteria</taxon>
        <taxon>Bacillati</taxon>
        <taxon>Bacillota</taxon>
        <taxon>Bacilli</taxon>
        <taxon>Bacillales</taxon>
        <taxon>Caryophanaceae</taxon>
        <taxon>Sporosarcina</taxon>
    </lineage>
</organism>
<dbReference type="EMBL" id="JBHTLT010000047">
    <property type="protein sequence ID" value="MFD1205479.1"/>
    <property type="molecule type" value="Genomic_DNA"/>
</dbReference>
<comment type="caution">
    <text evidence="5">The sequence shown here is derived from an EMBL/GenBank/DDBJ whole genome shotgun (WGS) entry which is preliminary data.</text>
</comment>
<keyword evidence="3 5" id="KW-0067">ATP-binding</keyword>
<dbReference type="Pfam" id="PF00005">
    <property type="entry name" value="ABC_tran"/>
    <property type="match status" value="1"/>
</dbReference>
<evidence type="ECO:0000259" key="4">
    <source>
        <dbReference type="PROSITE" id="PS50893"/>
    </source>
</evidence>
<keyword evidence="2" id="KW-0547">Nucleotide-binding</keyword>
<dbReference type="PANTHER" id="PTHR42939:SF1">
    <property type="entry name" value="ABC TRANSPORTER ATP-BINDING PROTEIN ALBC-RELATED"/>
    <property type="match status" value="1"/>
</dbReference>
<dbReference type="GO" id="GO:0005524">
    <property type="term" value="F:ATP binding"/>
    <property type="evidence" value="ECO:0007669"/>
    <property type="project" value="UniProtKB-KW"/>
</dbReference>
<sequence>MANVLEAIQVSKDIDGRSILQNISFQCSNDTRLLIRGKNGSGKSTLLKLLAGIIKPSSGKIAGSAQKVGYVPEHFPEGLRFRLKEYLLLTSSFQAGSKEIIEGELSNYIQMFGIEPFLQTPLKACSKGTRQKAGIIQALLMKPDVLLLDEPLTGLDIESQQILVKLLEGFDIPIIFTSHEDELLMHLAKEVLHIGTGEVTPYFIHAAPKKRIKVEYSSKEVFKDFPVNEIQYEGSEAIFIVDGETSDQILIELLQKNCSIVDVREIE</sequence>
<evidence type="ECO:0000256" key="3">
    <source>
        <dbReference type="ARBA" id="ARBA00022840"/>
    </source>
</evidence>
<keyword evidence="1" id="KW-0813">Transport</keyword>
<protein>
    <submittedName>
        <fullName evidence="5">ATP-binding cassette domain-containing protein</fullName>
    </submittedName>
</protein>
<dbReference type="PROSITE" id="PS50893">
    <property type="entry name" value="ABC_TRANSPORTER_2"/>
    <property type="match status" value="1"/>
</dbReference>
<accession>A0ABW3TZQ5</accession>
<dbReference type="PANTHER" id="PTHR42939">
    <property type="entry name" value="ABC TRANSPORTER ATP-BINDING PROTEIN ALBC-RELATED"/>
    <property type="match status" value="1"/>
</dbReference>
<feature type="domain" description="ABC transporter" evidence="4">
    <location>
        <begin position="5"/>
        <end position="221"/>
    </location>
</feature>
<evidence type="ECO:0000256" key="2">
    <source>
        <dbReference type="ARBA" id="ARBA00022741"/>
    </source>
</evidence>
<dbReference type="InterPro" id="IPR003593">
    <property type="entry name" value="AAA+_ATPase"/>
</dbReference>
<reference evidence="6" key="1">
    <citation type="journal article" date="2019" name="Int. J. Syst. Evol. Microbiol.">
        <title>The Global Catalogue of Microorganisms (GCM) 10K type strain sequencing project: providing services to taxonomists for standard genome sequencing and annotation.</title>
        <authorList>
            <consortium name="The Broad Institute Genomics Platform"/>
            <consortium name="The Broad Institute Genome Sequencing Center for Infectious Disease"/>
            <person name="Wu L."/>
            <person name="Ma J."/>
        </authorList>
    </citation>
    <scope>NUCLEOTIDE SEQUENCE [LARGE SCALE GENOMIC DNA]</scope>
    <source>
        <strain evidence="6">CCUG 53915</strain>
    </source>
</reference>
<evidence type="ECO:0000313" key="6">
    <source>
        <dbReference type="Proteomes" id="UP001597231"/>
    </source>
</evidence>
<gene>
    <name evidence="5" type="ORF">ACFQ38_10250</name>
</gene>
<evidence type="ECO:0000313" key="5">
    <source>
        <dbReference type="EMBL" id="MFD1205479.1"/>
    </source>
</evidence>
<dbReference type="Gene3D" id="3.40.50.300">
    <property type="entry name" value="P-loop containing nucleotide triphosphate hydrolases"/>
    <property type="match status" value="1"/>
</dbReference>
<dbReference type="InterPro" id="IPR003439">
    <property type="entry name" value="ABC_transporter-like_ATP-bd"/>
</dbReference>
<proteinExistence type="predicted"/>